<dbReference type="Gramene" id="KZN01546">
    <property type="protein sequence ID" value="KZN01546"/>
    <property type="gene ID" value="DCAR_010300"/>
</dbReference>
<dbReference type="EMBL" id="CP093345">
    <property type="protein sequence ID" value="WOG92460.1"/>
    <property type="molecule type" value="Genomic_DNA"/>
</dbReference>
<reference evidence="2" key="1">
    <citation type="journal article" date="2016" name="Nat. Genet.">
        <title>A high-quality carrot genome assembly provides new insights into carotenoid accumulation and asterid genome evolution.</title>
        <authorList>
            <person name="Iorizzo M."/>
            <person name="Ellison S."/>
            <person name="Senalik D."/>
            <person name="Zeng P."/>
            <person name="Satapoomin P."/>
            <person name="Huang J."/>
            <person name="Bowman M."/>
            <person name="Iovene M."/>
            <person name="Sanseverino W."/>
            <person name="Cavagnaro P."/>
            <person name="Yildiz M."/>
            <person name="Macko-Podgorni A."/>
            <person name="Moranska E."/>
            <person name="Grzebelus E."/>
            <person name="Grzebelus D."/>
            <person name="Ashrafi H."/>
            <person name="Zheng Z."/>
            <person name="Cheng S."/>
            <person name="Spooner D."/>
            <person name="Van Deynze A."/>
            <person name="Simon P."/>
        </authorList>
    </citation>
    <scope>NUCLEOTIDE SEQUENCE</scope>
    <source>
        <tissue evidence="2">Leaf</tissue>
    </source>
</reference>
<evidence type="ECO:0000256" key="1">
    <source>
        <dbReference type="SAM" id="MobiDB-lite"/>
    </source>
</evidence>
<keyword evidence="3" id="KW-1185">Reference proteome</keyword>
<dbReference type="AlphaFoldDB" id="A0A166ANE3"/>
<name>A0A166ANE3_DAUCS</name>
<evidence type="ECO:0000313" key="3">
    <source>
        <dbReference type="Proteomes" id="UP000077755"/>
    </source>
</evidence>
<dbReference type="OMA" id="ETQHSTH"/>
<dbReference type="OrthoDB" id="672903at2759"/>
<gene>
    <name evidence="2" type="ORF">DCAR_0311729</name>
</gene>
<dbReference type="KEGG" id="dcr:108214638"/>
<dbReference type="PANTHER" id="PTHR35459:SF2">
    <property type="entry name" value="T1N6.14 PROTEIN"/>
    <property type="match status" value="1"/>
</dbReference>
<evidence type="ECO:0000313" key="2">
    <source>
        <dbReference type="EMBL" id="WOG92460.1"/>
    </source>
</evidence>
<accession>A0A166ANE3</accession>
<protein>
    <submittedName>
        <fullName evidence="2">Uncharacterized protein</fullName>
    </submittedName>
</protein>
<reference evidence="2" key="2">
    <citation type="submission" date="2022-03" db="EMBL/GenBank/DDBJ databases">
        <title>Draft title - Genomic analysis of global carrot germplasm unveils the trajectory of domestication and the origin of high carotenoid orange carrot.</title>
        <authorList>
            <person name="Iorizzo M."/>
            <person name="Ellison S."/>
            <person name="Senalik D."/>
            <person name="Macko-Podgorni A."/>
            <person name="Grzebelus D."/>
            <person name="Bostan H."/>
            <person name="Rolling W."/>
            <person name="Curaba J."/>
            <person name="Simon P."/>
        </authorList>
    </citation>
    <scope>NUCLEOTIDE SEQUENCE</scope>
    <source>
        <tissue evidence="2">Leaf</tissue>
    </source>
</reference>
<feature type="compositionally biased region" description="Polar residues" evidence="1">
    <location>
        <begin position="83"/>
        <end position="102"/>
    </location>
</feature>
<dbReference type="PANTHER" id="PTHR35459">
    <property type="entry name" value="T1N6.14 PROTEIN"/>
    <property type="match status" value="1"/>
</dbReference>
<dbReference type="Proteomes" id="UP000077755">
    <property type="component" value="Chromosome 3"/>
</dbReference>
<organism evidence="2 3">
    <name type="scientific">Daucus carota subsp. sativus</name>
    <name type="common">Carrot</name>
    <dbReference type="NCBI Taxonomy" id="79200"/>
    <lineage>
        <taxon>Eukaryota</taxon>
        <taxon>Viridiplantae</taxon>
        <taxon>Streptophyta</taxon>
        <taxon>Embryophyta</taxon>
        <taxon>Tracheophyta</taxon>
        <taxon>Spermatophyta</taxon>
        <taxon>Magnoliopsida</taxon>
        <taxon>eudicotyledons</taxon>
        <taxon>Gunneridae</taxon>
        <taxon>Pentapetalae</taxon>
        <taxon>asterids</taxon>
        <taxon>campanulids</taxon>
        <taxon>Apiales</taxon>
        <taxon>Apiaceae</taxon>
        <taxon>Apioideae</taxon>
        <taxon>Scandiceae</taxon>
        <taxon>Daucinae</taxon>
        <taxon>Daucus</taxon>
        <taxon>Daucus sect. Daucus</taxon>
    </lineage>
</organism>
<feature type="compositionally biased region" description="Basic and acidic residues" evidence="1">
    <location>
        <begin position="71"/>
        <end position="82"/>
    </location>
</feature>
<proteinExistence type="predicted"/>
<sequence length="170" mass="19537">MAKPAVSKRKIGDVDIRDSPYFKIRALVSLLRPRFLQVLETPDFHKCEAATDIEQGMKLVMEYYRQMLTEANKRDKMDKAPRQSESAKQSLGRQKATHQAKQVTKEADDKKLFAAPSSPKMTYESGGRLYGSYIVGGSLTGWNYITFKNRKQPQYYGVTKETHRSNRRKP</sequence>
<feature type="region of interest" description="Disordered" evidence="1">
    <location>
        <begin position="71"/>
        <end position="111"/>
    </location>
</feature>